<dbReference type="eggNOG" id="KOG2177">
    <property type="taxonomic scope" value="Eukaryota"/>
</dbReference>
<dbReference type="InterPro" id="IPR000315">
    <property type="entry name" value="Znf_B-box"/>
</dbReference>
<evidence type="ECO:0000313" key="6">
    <source>
        <dbReference type="EnsemblMetazoa" id="HelroP175608"/>
    </source>
</evidence>
<evidence type="ECO:0000313" key="7">
    <source>
        <dbReference type="Proteomes" id="UP000015101"/>
    </source>
</evidence>
<dbReference type="EnsemblMetazoa" id="HelroT175608">
    <property type="protein sequence ID" value="HelroP175608"/>
    <property type="gene ID" value="HelroG175608"/>
</dbReference>
<dbReference type="PROSITE" id="PS50119">
    <property type="entry name" value="ZF_BBOX"/>
    <property type="match status" value="2"/>
</dbReference>
<sequence>MTDPFICTYCRQLKTKFLPCKHTHCLSCLRKKYSENDKTIKCDICEEVCVRPRNLDSLPDNQFIMMLKKMEKRIIAGRSNKNCCETCGDSGERVAEKYCIHCRQHLCLSCLQLHYKFKMNQTHEVVDADASNYYYIEAINKVDYEKCPTHDQNIDIYCENCNQFICSKCIHQHERHKFKEISSKIEEDKKKIESTIAKLQKNLTIYEEKLQTLKTDLNKFEVLFEIHSRGDALKRLIDEYVQDLINHVEDSYQNFVDEGIGLQPLIREEKKFVETKISSLEETLDNLNARTVVREQYDLHVPKFQKFEVLFPEFKLNKPKTAVCHNHVNNSSNSSCLENISVDDLLGFLEIIHHIRTI</sequence>
<keyword evidence="2" id="KW-0863">Zinc-finger</keyword>
<keyword evidence="3" id="KW-0175">Coiled coil</keyword>
<reference evidence="7" key="1">
    <citation type="submission" date="2012-12" db="EMBL/GenBank/DDBJ databases">
        <authorList>
            <person name="Hellsten U."/>
            <person name="Grimwood J."/>
            <person name="Chapman J.A."/>
            <person name="Shapiro H."/>
            <person name="Aerts A."/>
            <person name="Otillar R.P."/>
            <person name="Terry A.Y."/>
            <person name="Boore J.L."/>
            <person name="Simakov O."/>
            <person name="Marletaz F."/>
            <person name="Cho S.-J."/>
            <person name="Edsinger-Gonzales E."/>
            <person name="Havlak P."/>
            <person name="Kuo D.-H."/>
            <person name="Larsson T."/>
            <person name="Lv J."/>
            <person name="Arendt D."/>
            <person name="Savage R."/>
            <person name="Osoegawa K."/>
            <person name="de Jong P."/>
            <person name="Lindberg D.R."/>
            <person name="Seaver E.C."/>
            <person name="Weisblat D.A."/>
            <person name="Putnam N.H."/>
            <person name="Grigoriev I.V."/>
            <person name="Rokhsar D.S."/>
        </authorList>
    </citation>
    <scope>NUCLEOTIDE SEQUENCE</scope>
</reference>
<dbReference type="PANTHER" id="PTHR25462:SF305">
    <property type="entry name" value="RING-TYPE DOMAIN-CONTAINING PROTEIN"/>
    <property type="match status" value="1"/>
</dbReference>
<name>T1F9F2_HELRO</name>
<dbReference type="OrthoDB" id="6104655at2759"/>
<dbReference type="GO" id="GO:0061630">
    <property type="term" value="F:ubiquitin protein ligase activity"/>
    <property type="evidence" value="ECO:0000318"/>
    <property type="project" value="GO_Central"/>
</dbReference>
<reference evidence="5 7" key="2">
    <citation type="journal article" date="2013" name="Nature">
        <title>Insights into bilaterian evolution from three spiralian genomes.</title>
        <authorList>
            <person name="Simakov O."/>
            <person name="Marletaz F."/>
            <person name="Cho S.J."/>
            <person name="Edsinger-Gonzales E."/>
            <person name="Havlak P."/>
            <person name="Hellsten U."/>
            <person name="Kuo D.H."/>
            <person name="Larsson T."/>
            <person name="Lv J."/>
            <person name="Arendt D."/>
            <person name="Savage R."/>
            <person name="Osoegawa K."/>
            <person name="de Jong P."/>
            <person name="Grimwood J."/>
            <person name="Chapman J.A."/>
            <person name="Shapiro H."/>
            <person name="Aerts A."/>
            <person name="Otillar R.P."/>
            <person name="Terry A.Y."/>
            <person name="Boore J.L."/>
            <person name="Grigoriev I.V."/>
            <person name="Lindberg D.R."/>
            <person name="Seaver E.C."/>
            <person name="Weisblat D.A."/>
            <person name="Putnam N.H."/>
            <person name="Rokhsar D.S."/>
        </authorList>
    </citation>
    <scope>NUCLEOTIDE SEQUENCE</scope>
</reference>
<feature type="coiled-coil region" evidence="3">
    <location>
        <begin position="182"/>
        <end position="223"/>
    </location>
</feature>
<gene>
    <name evidence="6" type="primary">20205451</name>
    <name evidence="5" type="ORF">HELRODRAFT_175608</name>
</gene>
<dbReference type="CTD" id="20205451"/>
<dbReference type="Gene3D" id="3.30.160.60">
    <property type="entry name" value="Classic Zinc Finger"/>
    <property type="match status" value="1"/>
</dbReference>
<dbReference type="GeneID" id="20205451"/>
<dbReference type="Proteomes" id="UP000015101">
    <property type="component" value="Unassembled WGS sequence"/>
</dbReference>
<dbReference type="InterPro" id="IPR013083">
    <property type="entry name" value="Znf_RING/FYVE/PHD"/>
</dbReference>
<dbReference type="KEGG" id="hro:HELRODRAFT_175608"/>
<dbReference type="SUPFAM" id="SSF57845">
    <property type="entry name" value="B-box zinc-binding domain"/>
    <property type="match status" value="1"/>
</dbReference>
<dbReference type="AlphaFoldDB" id="T1F9F2"/>
<dbReference type="SMART" id="SM00336">
    <property type="entry name" value="BBOX"/>
    <property type="match status" value="2"/>
</dbReference>
<dbReference type="EMBL" id="KB096900">
    <property type="protein sequence ID" value="ESO00631.1"/>
    <property type="molecule type" value="Genomic_DNA"/>
</dbReference>
<evidence type="ECO:0000256" key="3">
    <source>
        <dbReference type="SAM" id="Coils"/>
    </source>
</evidence>
<dbReference type="EMBL" id="AMQM01005371">
    <property type="status" value="NOT_ANNOTATED_CDS"/>
    <property type="molecule type" value="Genomic_DNA"/>
</dbReference>
<accession>T1F9F2</accession>
<organism evidence="6 7">
    <name type="scientific">Helobdella robusta</name>
    <name type="common">Californian leech</name>
    <dbReference type="NCBI Taxonomy" id="6412"/>
    <lineage>
        <taxon>Eukaryota</taxon>
        <taxon>Metazoa</taxon>
        <taxon>Spiralia</taxon>
        <taxon>Lophotrochozoa</taxon>
        <taxon>Annelida</taxon>
        <taxon>Clitellata</taxon>
        <taxon>Hirudinea</taxon>
        <taxon>Rhynchobdellida</taxon>
        <taxon>Glossiphoniidae</taxon>
        <taxon>Helobdella</taxon>
    </lineage>
</organism>
<dbReference type="InterPro" id="IPR047153">
    <property type="entry name" value="TRIM45/56/19-like"/>
</dbReference>
<dbReference type="PANTHER" id="PTHR25462">
    <property type="entry name" value="BONUS, ISOFORM C-RELATED"/>
    <property type="match status" value="1"/>
</dbReference>
<dbReference type="Pfam" id="PF00643">
    <property type="entry name" value="zf-B_box"/>
    <property type="match status" value="1"/>
</dbReference>
<dbReference type="HOGENOM" id="CLU_776787_0_0_1"/>
<proteinExistence type="predicted"/>
<feature type="domain" description="B box-type" evidence="4">
    <location>
        <begin position="142"/>
        <end position="181"/>
    </location>
</feature>
<keyword evidence="2" id="KW-0862">Zinc</keyword>
<protein>
    <recommendedName>
        <fullName evidence="4">B box-type domain-containing protein</fullName>
    </recommendedName>
</protein>
<evidence type="ECO:0000313" key="5">
    <source>
        <dbReference type="EMBL" id="ESO00631.1"/>
    </source>
</evidence>
<dbReference type="GO" id="GO:0008270">
    <property type="term" value="F:zinc ion binding"/>
    <property type="evidence" value="ECO:0007669"/>
    <property type="project" value="UniProtKB-KW"/>
</dbReference>
<keyword evidence="7" id="KW-1185">Reference proteome</keyword>
<dbReference type="STRING" id="6412.T1F9F2"/>
<dbReference type="InParanoid" id="T1F9F2"/>
<evidence type="ECO:0000256" key="1">
    <source>
        <dbReference type="ARBA" id="ARBA00022723"/>
    </source>
</evidence>
<feature type="domain" description="B box-type" evidence="4">
    <location>
        <begin position="79"/>
        <end position="128"/>
    </location>
</feature>
<dbReference type="OMA" id="VHICASC"/>
<dbReference type="GO" id="GO:0005654">
    <property type="term" value="C:nucleoplasm"/>
    <property type="evidence" value="ECO:0000318"/>
    <property type="project" value="GO_Central"/>
</dbReference>
<evidence type="ECO:0000256" key="2">
    <source>
        <dbReference type="PROSITE-ProRule" id="PRU00024"/>
    </source>
</evidence>
<keyword evidence="1" id="KW-0479">Metal-binding</keyword>
<dbReference type="Gene3D" id="3.30.40.10">
    <property type="entry name" value="Zinc/RING finger domain, C3HC4 (zinc finger)"/>
    <property type="match status" value="1"/>
</dbReference>
<reference evidence="6" key="3">
    <citation type="submission" date="2015-06" db="UniProtKB">
        <authorList>
            <consortium name="EnsemblMetazoa"/>
        </authorList>
    </citation>
    <scope>IDENTIFICATION</scope>
</reference>
<evidence type="ECO:0000259" key="4">
    <source>
        <dbReference type="PROSITE" id="PS50119"/>
    </source>
</evidence>
<dbReference type="RefSeq" id="XP_009021268.1">
    <property type="nucleotide sequence ID" value="XM_009023020.1"/>
</dbReference>